<dbReference type="InterPro" id="IPR050951">
    <property type="entry name" value="Retrovirus_Pol_polyprotein"/>
</dbReference>
<dbReference type="SUPFAM" id="SSF56672">
    <property type="entry name" value="DNA/RNA polymerases"/>
    <property type="match status" value="1"/>
</dbReference>
<keyword evidence="4" id="KW-1185">Reference proteome</keyword>
<name>A0A2G8L5A0_STIJA</name>
<dbReference type="InterPro" id="IPR043502">
    <property type="entry name" value="DNA/RNA_pol_sf"/>
</dbReference>
<protein>
    <recommendedName>
        <fullName evidence="2">Reverse transcriptase/retrotransposon-derived protein RNase H-like domain-containing protein</fullName>
    </recommendedName>
</protein>
<dbReference type="EMBL" id="MRZV01000215">
    <property type="protein sequence ID" value="PIK55432.1"/>
    <property type="molecule type" value="Genomic_DNA"/>
</dbReference>
<dbReference type="Pfam" id="PF17919">
    <property type="entry name" value="RT_RNaseH_2"/>
    <property type="match status" value="1"/>
</dbReference>
<dbReference type="AlphaFoldDB" id="A0A2G8L5A0"/>
<dbReference type="Proteomes" id="UP000230750">
    <property type="component" value="Unassembled WGS sequence"/>
</dbReference>
<dbReference type="InterPro" id="IPR043128">
    <property type="entry name" value="Rev_trsase/Diguanyl_cyclase"/>
</dbReference>
<evidence type="ECO:0000256" key="1">
    <source>
        <dbReference type="ARBA" id="ARBA00023268"/>
    </source>
</evidence>
<dbReference type="CDD" id="cd09274">
    <property type="entry name" value="RNase_HI_RT_Ty3"/>
    <property type="match status" value="1"/>
</dbReference>
<dbReference type="GO" id="GO:0003824">
    <property type="term" value="F:catalytic activity"/>
    <property type="evidence" value="ECO:0007669"/>
    <property type="project" value="UniProtKB-KW"/>
</dbReference>
<dbReference type="Gene3D" id="3.10.20.370">
    <property type="match status" value="1"/>
</dbReference>
<evidence type="ECO:0000313" key="3">
    <source>
        <dbReference type="EMBL" id="PIK55432.1"/>
    </source>
</evidence>
<dbReference type="PANTHER" id="PTHR37984">
    <property type="entry name" value="PROTEIN CBG26694"/>
    <property type="match status" value="1"/>
</dbReference>
<dbReference type="Gene3D" id="3.30.70.270">
    <property type="match status" value="1"/>
</dbReference>
<evidence type="ECO:0000259" key="2">
    <source>
        <dbReference type="Pfam" id="PF17919"/>
    </source>
</evidence>
<organism evidence="3 4">
    <name type="scientific">Stichopus japonicus</name>
    <name type="common">Sea cucumber</name>
    <dbReference type="NCBI Taxonomy" id="307972"/>
    <lineage>
        <taxon>Eukaryota</taxon>
        <taxon>Metazoa</taxon>
        <taxon>Echinodermata</taxon>
        <taxon>Eleutherozoa</taxon>
        <taxon>Echinozoa</taxon>
        <taxon>Holothuroidea</taxon>
        <taxon>Aspidochirotacea</taxon>
        <taxon>Aspidochirotida</taxon>
        <taxon>Stichopodidae</taxon>
        <taxon>Apostichopus</taxon>
    </lineage>
</organism>
<accession>A0A2G8L5A0</accession>
<keyword evidence="1" id="KW-0511">Multifunctional enzyme</keyword>
<evidence type="ECO:0000313" key="4">
    <source>
        <dbReference type="Proteomes" id="UP000230750"/>
    </source>
</evidence>
<dbReference type="FunFam" id="3.30.70.270:FF:000020">
    <property type="entry name" value="Transposon Tf2-6 polyprotein-like Protein"/>
    <property type="match status" value="1"/>
</dbReference>
<proteinExistence type="predicted"/>
<dbReference type="InterPro" id="IPR041577">
    <property type="entry name" value="RT_RNaseH_2"/>
</dbReference>
<dbReference type="FunFam" id="3.10.20.370:FF:000001">
    <property type="entry name" value="Retrovirus-related Pol polyprotein from transposon 17.6-like protein"/>
    <property type="match status" value="1"/>
</dbReference>
<comment type="caution">
    <text evidence="3">The sequence shown here is derived from an EMBL/GenBank/DDBJ whole genome shotgun (WGS) entry which is preliminary data.</text>
</comment>
<dbReference type="OrthoDB" id="5920491at2759"/>
<feature type="domain" description="Reverse transcriptase/retrotransposon-derived protein RNase H-like" evidence="2">
    <location>
        <begin position="59"/>
        <end position="156"/>
    </location>
</feature>
<gene>
    <name evidence="3" type="ORF">BSL78_07660</name>
</gene>
<sequence>MGIDPTKIEAITDWPPPTTLKQLRGFLGLCSYYRKFIRNFAEIASPLHALTKKGERFLWSEECEERFQTLKSKLTTAPALAYPNFSQMFILDTDASNTAIGAVSSQTIRGEEHPVAYASRTLGSSEKKYSVTRRELLVVLTFIKNYRPYLYGRKFLLRTDHGFLRWLYNFNTPEGQVARWLEVLGTYTFQIETMPGRVHANADALSRSDPPWCIRSIACRPLRSSP</sequence>
<dbReference type="PANTHER" id="PTHR37984:SF5">
    <property type="entry name" value="PROTEIN NYNRIN-LIKE"/>
    <property type="match status" value="1"/>
</dbReference>
<reference evidence="3 4" key="1">
    <citation type="journal article" date="2017" name="PLoS Biol.">
        <title>The sea cucumber genome provides insights into morphological evolution and visceral regeneration.</title>
        <authorList>
            <person name="Zhang X."/>
            <person name="Sun L."/>
            <person name="Yuan J."/>
            <person name="Sun Y."/>
            <person name="Gao Y."/>
            <person name="Zhang L."/>
            <person name="Li S."/>
            <person name="Dai H."/>
            <person name="Hamel J.F."/>
            <person name="Liu C."/>
            <person name="Yu Y."/>
            <person name="Liu S."/>
            <person name="Lin W."/>
            <person name="Guo K."/>
            <person name="Jin S."/>
            <person name="Xu P."/>
            <person name="Storey K.B."/>
            <person name="Huan P."/>
            <person name="Zhang T."/>
            <person name="Zhou Y."/>
            <person name="Zhang J."/>
            <person name="Lin C."/>
            <person name="Li X."/>
            <person name="Xing L."/>
            <person name="Huo D."/>
            <person name="Sun M."/>
            <person name="Wang L."/>
            <person name="Mercier A."/>
            <person name="Li F."/>
            <person name="Yang H."/>
            <person name="Xiang J."/>
        </authorList>
    </citation>
    <scope>NUCLEOTIDE SEQUENCE [LARGE SCALE GENOMIC DNA]</scope>
    <source>
        <strain evidence="3">Shaxun</strain>
        <tissue evidence="3">Muscle</tissue>
    </source>
</reference>